<dbReference type="GO" id="GO:0000155">
    <property type="term" value="F:phosphorelay sensor kinase activity"/>
    <property type="evidence" value="ECO:0007669"/>
    <property type="project" value="InterPro"/>
</dbReference>
<dbReference type="Pfam" id="PF07495">
    <property type="entry name" value="Y_Y_Y"/>
    <property type="match status" value="1"/>
</dbReference>
<evidence type="ECO:0000259" key="5">
    <source>
        <dbReference type="PROSITE" id="PS01124"/>
    </source>
</evidence>
<evidence type="ECO:0000256" key="4">
    <source>
        <dbReference type="SAM" id="Phobius"/>
    </source>
</evidence>
<name>A0A5J4SQL6_9ZZZZ</name>
<comment type="caution">
    <text evidence="8">The sequence shown here is derived from an EMBL/GenBank/DDBJ whole genome shotgun (WGS) entry which is preliminary data.</text>
</comment>
<dbReference type="InterPro" id="IPR003661">
    <property type="entry name" value="HisK_dim/P_dom"/>
</dbReference>
<dbReference type="InterPro" id="IPR005467">
    <property type="entry name" value="His_kinase_dom"/>
</dbReference>
<dbReference type="InterPro" id="IPR011110">
    <property type="entry name" value="Reg_prop"/>
</dbReference>
<dbReference type="SUPFAM" id="SSF46689">
    <property type="entry name" value="Homeodomain-like"/>
    <property type="match status" value="1"/>
</dbReference>
<keyword evidence="8" id="KW-0808">Transferase</keyword>
<dbReference type="InterPro" id="IPR011123">
    <property type="entry name" value="Y_Y_Y"/>
</dbReference>
<keyword evidence="3" id="KW-0804">Transcription</keyword>
<dbReference type="Pfam" id="PF07494">
    <property type="entry name" value="Reg_prop"/>
    <property type="match status" value="3"/>
</dbReference>
<dbReference type="CDD" id="cd00082">
    <property type="entry name" value="HisKA"/>
    <property type="match status" value="1"/>
</dbReference>
<dbReference type="InterPro" id="IPR036097">
    <property type="entry name" value="HisK_dim/P_sf"/>
</dbReference>
<dbReference type="InterPro" id="IPR011006">
    <property type="entry name" value="CheY-like_superfamily"/>
</dbReference>
<evidence type="ECO:0000259" key="6">
    <source>
        <dbReference type="PROSITE" id="PS50109"/>
    </source>
</evidence>
<dbReference type="Gene3D" id="3.40.50.2300">
    <property type="match status" value="1"/>
</dbReference>
<feature type="domain" description="HTH araC/xylS-type" evidence="5">
    <location>
        <begin position="1251"/>
        <end position="1350"/>
    </location>
</feature>
<dbReference type="Gene3D" id="2.60.40.10">
    <property type="entry name" value="Immunoglobulins"/>
    <property type="match status" value="1"/>
</dbReference>
<dbReference type="SMART" id="SM00387">
    <property type="entry name" value="HATPase_c"/>
    <property type="match status" value="1"/>
</dbReference>
<dbReference type="InterPro" id="IPR036890">
    <property type="entry name" value="HATPase_C_sf"/>
</dbReference>
<dbReference type="CDD" id="cd17574">
    <property type="entry name" value="REC_OmpR"/>
    <property type="match status" value="1"/>
</dbReference>
<reference evidence="8" key="1">
    <citation type="submission" date="2019-03" db="EMBL/GenBank/DDBJ databases">
        <title>Single cell metagenomics reveals metabolic interactions within the superorganism composed of flagellate Streblomastix strix and complex community of Bacteroidetes bacteria on its surface.</title>
        <authorList>
            <person name="Treitli S.C."/>
            <person name="Kolisko M."/>
            <person name="Husnik F."/>
            <person name="Keeling P."/>
            <person name="Hampl V."/>
        </authorList>
    </citation>
    <scope>NUCLEOTIDE SEQUENCE</scope>
    <source>
        <strain evidence="8">STM</strain>
    </source>
</reference>
<dbReference type="InterPro" id="IPR013783">
    <property type="entry name" value="Ig-like_fold"/>
</dbReference>
<dbReference type="SUPFAM" id="SSF101898">
    <property type="entry name" value="NHL repeat"/>
    <property type="match status" value="1"/>
</dbReference>
<keyword evidence="4" id="KW-0472">Membrane</keyword>
<dbReference type="GO" id="GO:0043565">
    <property type="term" value="F:sequence-specific DNA binding"/>
    <property type="evidence" value="ECO:0007669"/>
    <property type="project" value="InterPro"/>
</dbReference>
<dbReference type="SUPFAM" id="SSF55874">
    <property type="entry name" value="ATPase domain of HSP90 chaperone/DNA topoisomerase II/histidine kinase"/>
    <property type="match status" value="1"/>
</dbReference>
<dbReference type="PRINTS" id="PR00344">
    <property type="entry name" value="BCTRLSENSOR"/>
</dbReference>
<evidence type="ECO:0000259" key="7">
    <source>
        <dbReference type="PROSITE" id="PS50110"/>
    </source>
</evidence>
<keyword evidence="4" id="KW-1133">Transmembrane helix</keyword>
<dbReference type="GO" id="GO:0003700">
    <property type="term" value="F:DNA-binding transcription factor activity"/>
    <property type="evidence" value="ECO:0007669"/>
    <property type="project" value="InterPro"/>
</dbReference>
<dbReference type="PROSITE" id="PS50109">
    <property type="entry name" value="HIS_KIN"/>
    <property type="match status" value="1"/>
</dbReference>
<dbReference type="SMART" id="SM00342">
    <property type="entry name" value="HTH_ARAC"/>
    <property type="match status" value="1"/>
</dbReference>
<proteinExistence type="predicted"/>
<dbReference type="PROSITE" id="PS01124">
    <property type="entry name" value="HTH_ARAC_FAMILY_2"/>
    <property type="match status" value="1"/>
</dbReference>
<feature type="domain" description="Histidine kinase" evidence="6">
    <location>
        <begin position="833"/>
        <end position="1053"/>
    </location>
</feature>
<feature type="transmembrane region" description="Helical" evidence="4">
    <location>
        <begin position="775"/>
        <end position="800"/>
    </location>
</feature>
<dbReference type="Pfam" id="PF12833">
    <property type="entry name" value="HTH_18"/>
    <property type="match status" value="1"/>
</dbReference>
<dbReference type="SMART" id="SM00388">
    <property type="entry name" value="HisKA"/>
    <property type="match status" value="1"/>
</dbReference>
<dbReference type="EC" id="2.7.13.3" evidence="8"/>
<keyword evidence="4" id="KW-0812">Transmembrane</keyword>
<dbReference type="InterPro" id="IPR009057">
    <property type="entry name" value="Homeodomain-like_sf"/>
</dbReference>
<dbReference type="Gene3D" id="1.10.10.60">
    <property type="entry name" value="Homeodomain-like"/>
    <property type="match status" value="1"/>
</dbReference>
<dbReference type="EMBL" id="SNRY01000070">
    <property type="protein sequence ID" value="KAA6348376.1"/>
    <property type="molecule type" value="Genomic_DNA"/>
</dbReference>
<gene>
    <name evidence="8" type="ORF">EZS27_004194</name>
</gene>
<dbReference type="SUPFAM" id="SSF63829">
    <property type="entry name" value="Calcium-dependent phosphotriesterase"/>
    <property type="match status" value="2"/>
</dbReference>
<dbReference type="PROSITE" id="PS50110">
    <property type="entry name" value="RESPONSE_REGULATORY"/>
    <property type="match status" value="1"/>
</dbReference>
<evidence type="ECO:0000256" key="1">
    <source>
        <dbReference type="ARBA" id="ARBA00022553"/>
    </source>
</evidence>
<feature type="domain" description="Response regulatory" evidence="7">
    <location>
        <begin position="1102"/>
        <end position="1217"/>
    </location>
</feature>
<dbReference type="Gene3D" id="3.30.565.10">
    <property type="entry name" value="Histidine kinase-like ATPase, C-terminal domain"/>
    <property type="match status" value="1"/>
</dbReference>
<keyword evidence="8" id="KW-0418">Kinase</keyword>
<dbReference type="SMART" id="SM00448">
    <property type="entry name" value="REC"/>
    <property type="match status" value="1"/>
</dbReference>
<dbReference type="Pfam" id="PF00512">
    <property type="entry name" value="HisKA"/>
    <property type="match status" value="1"/>
</dbReference>
<dbReference type="SUPFAM" id="SSF47384">
    <property type="entry name" value="Homodimeric domain of signal transducing histidine kinase"/>
    <property type="match status" value="1"/>
</dbReference>
<dbReference type="Gene3D" id="2.130.10.10">
    <property type="entry name" value="YVTN repeat-like/Quinoprotein amine dehydrogenase"/>
    <property type="match status" value="2"/>
</dbReference>
<sequence length="1359" mass="158247">MKSYFRFLFLTFNCVLTLQASAYNLKQISSRDGLSNSSVYCMLQDNQRFLWIGTYDGLNMYDGRNIHIYKPDINNPNSLSSNVIRNIVETDNNYLWIGTKWGLNKLSKRDNIIEEFHNEFKDDSYAVKDNNDNLFILGKKGVLSLYNKSTNKFIDLPINTETTCEHVSNVVIDSKNTIWINYKGTLERYTVSFQDPKKPQITRQSDYAHPYLVDYIFSSKKKLLMIDIKGNLYTITPQKTIFIKNISKLIHEYGAISSAIYDDTDILIGFKTNGVIHLISESNYKVEKIDINCGVFTLQKDEEQNIVWIGTDGQGVYAWTKDDYTFKNLNLIQLPILKQRPVRAIHTDHQNNLWLGTKDNGVIKIKNYNTETNYSADNVMHYTTDNGLNNNEVFALATNRKHNILWIGSNGPGLNYYSFQTKKVYSLINYTSNPIRDIHVLLDTQDSLLWIGTGNTLLKVYVQKQDNKLVTRYTKQFTFDVKNKQPFNQIYSLYQENDSIIWVGIRGNGIIRFNTENENYRIISFDEQRIAPMNDILCIHQDKNKTFWLGSSYGITRFNMHPNGSYEYKNFNENDGLPNNTIHGILEDPNGKLWLSSNSGIVLFDPIKNTFRNFNQKTGLKIVEFSDNAYYRDESELIYFFGGVDGLIWIKDKQNEKQKKFIPDIFFTKLRIFNKDYNINDFEKRKGNERYIELYYKQNFFAISFVATDFINGENSQYSYKLDNFSNVWMDTRSNEAQFTNIPPGSYTLSVKYNDGMGDSESQIKNIRIVILPPWYLTACAKIIYVLLFLVFVCLIYYYIRKKYEWKKEKIDKQLQEKYKEEMYEGKLRFFTNITHELSTPLTLIYTPCERILSHENSDSFIKKYAQIIKSNTERLNTLIQEIIDFRRIETGNKISHIQQINISELTQEITESFNDLAEQNSIQFETNITANIKWNSDSSCYAKIMNNLISNAFKYTPEKGKIIVSVNIENQNLILKVYNTGKGIQKESIPFIFNRYSVLDNIKENSIKGLSSRNGLGLAICHSMTELLQGSIEVKSEINQYAEFIVRLPHLEADEQKTEKQNVTTELTINEIDETVTEKATASTTISSVQTEKTTNRTKNYILVIDDNTELLWMLKDILSDEYKVMTAEDGKIGLEILKKEMPDLIITDIMMPNTDGITLTKQIKGNKHTMHIPLVILSAKNANEEKIEGLDSGADVYISKPFNTDYLKTVIRNLIKNKKNMEEYYHSSASAFEFANGRLLQKEDKDFLQKVMQLIDNNMDNPEFSTEELADKMQMSVRNIYRKFKDLKQLPPNDFIKEQRIRFAAKLAITTTLTIQEIMYKSGFNNHSHFYKEFSKQYKQTPKEYRETYRLKDNSLK</sequence>
<protein>
    <submittedName>
        <fullName evidence="8">Sensor histidine kinase TodS</fullName>
        <ecNumber evidence="8">2.7.13.3</ecNumber>
    </submittedName>
</protein>
<dbReference type="PANTHER" id="PTHR43547">
    <property type="entry name" value="TWO-COMPONENT HISTIDINE KINASE"/>
    <property type="match status" value="1"/>
</dbReference>
<dbReference type="SUPFAM" id="SSF52172">
    <property type="entry name" value="CheY-like"/>
    <property type="match status" value="1"/>
</dbReference>
<accession>A0A5J4SQL6</accession>
<dbReference type="PANTHER" id="PTHR43547:SF2">
    <property type="entry name" value="HYBRID SIGNAL TRANSDUCTION HISTIDINE KINASE C"/>
    <property type="match status" value="1"/>
</dbReference>
<organism evidence="8">
    <name type="scientific">termite gut metagenome</name>
    <dbReference type="NCBI Taxonomy" id="433724"/>
    <lineage>
        <taxon>unclassified sequences</taxon>
        <taxon>metagenomes</taxon>
        <taxon>organismal metagenomes</taxon>
    </lineage>
</organism>
<keyword evidence="1" id="KW-0597">Phosphoprotein</keyword>
<keyword evidence="2" id="KW-0805">Transcription regulation</keyword>
<dbReference type="Pfam" id="PF00072">
    <property type="entry name" value="Response_reg"/>
    <property type="match status" value="1"/>
</dbReference>
<dbReference type="Gene3D" id="1.10.287.130">
    <property type="match status" value="1"/>
</dbReference>
<dbReference type="InterPro" id="IPR015943">
    <property type="entry name" value="WD40/YVTN_repeat-like_dom_sf"/>
</dbReference>
<dbReference type="Pfam" id="PF02518">
    <property type="entry name" value="HATPase_c"/>
    <property type="match status" value="1"/>
</dbReference>
<dbReference type="InterPro" id="IPR003594">
    <property type="entry name" value="HATPase_dom"/>
</dbReference>
<dbReference type="InterPro" id="IPR001789">
    <property type="entry name" value="Sig_transdc_resp-reg_receiver"/>
</dbReference>
<evidence type="ECO:0000313" key="8">
    <source>
        <dbReference type="EMBL" id="KAA6348376.1"/>
    </source>
</evidence>
<evidence type="ECO:0000256" key="2">
    <source>
        <dbReference type="ARBA" id="ARBA00023015"/>
    </source>
</evidence>
<dbReference type="InterPro" id="IPR004358">
    <property type="entry name" value="Sig_transdc_His_kin-like_C"/>
</dbReference>
<dbReference type="InterPro" id="IPR018060">
    <property type="entry name" value="HTH_AraC"/>
</dbReference>
<evidence type="ECO:0000256" key="3">
    <source>
        <dbReference type="ARBA" id="ARBA00023163"/>
    </source>
</evidence>